<evidence type="ECO:0000256" key="1">
    <source>
        <dbReference type="SAM" id="MobiDB-lite"/>
    </source>
</evidence>
<organism evidence="2 3">
    <name type="scientific">Candidatus Enterovibrio escicola</name>
    <dbReference type="NCBI Taxonomy" id="1927127"/>
    <lineage>
        <taxon>Bacteria</taxon>
        <taxon>Pseudomonadati</taxon>
        <taxon>Pseudomonadota</taxon>
        <taxon>Gammaproteobacteria</taxon>
        <taxon>Vibrionales</taxon>
        <taxon>Vibrionaceae</taxon>
        <taxon>Enterovibrio</taxon>
    </lineage>
</organism>
<feature type="compositionally biased region" description="Basic and acidic residues" evidence="1">
    <location>
        <begin position="1"/>
        <end position="15"/>
    </location>
</feature>
<evidence type="ECO:0000313" key="2">
    <source>
        <dbReference type="EMBL" id="PCS23382.1"/>
    </source>
</evidence>
<evidence type="ECO:0000313" key="3">
    <source>
        <dbReference type="Proteomes" id="UP000219020"/>
    </source>
</evidence>
<dbReference type="AlphaFoldDB" id="A0A2A5T5E7"/>
<reference evidence="3" key="1">
    <citation type="submission" date="2017-04" db="EMBL/GenBank/DDBJ databases">
        <title>Genome evolution of the luminous symbionts of deep sea anglerfish.</title>
        <authorList>
            <person name="Hendry T.A."/>
        </authorList>
    </citation>
    <scope>NUCLEOTIDE SEQUENCE [LARGE SCALE GENOMIC DNA]</scope>
</reference>
<sequence>MTQEHVPPRTEEQRNNDSTPPPSNAGYLEEVHPRNEAEKALKEAKRAEWKRTEVITNAH</sequence>
<protein>
    <submittedName>
        <fullName evidence="2">Mobile element protein</fullName>
    </submittedName>
</protein>
<gene>
    <name evidence="2" type="ORF">BTN49_0979</name>
</gene>
<comment type="caution">
    <text evidence="2">The sequence shown here is derived from an EMBL/GenBank/DDBJ whole genome shotgun (WGS) entry which is preliminary data.</text>
</comment>
<feature type="region of interest" description="Disordered" evidence="1">
    <location>
        <begin position="1"/>
        <end position="59"/>
    </location>
</feature>
<dbReference type="Proteomes" id="UP000219020">
    <property type="component" value="Unassembled WGS sequence"/>
</dbReference>
<keyword evidence="3" id="KW-1185">Reference proteome</keyword>
<accession>A0A2A5T5E7</accession>
<name>A0A2A5T5E7_9GAMM</name>
<feature type="compositionally biased region" description="Basic and acidic residues" evidence="1">
    <location>
        <begin position="29"/>
        <end position="53"/>
    </location>
</feature>
<dbReference type="EMBL" id="NBYY01000010">
    <property type="protein sequence ID" value="PCS23382.1"/>
    <property type="molecule type" value="Genomic_DNA"/>
</dbReference>
<proteinExistence type="predicted"/>